<dbReference type="AlphaFoldDB" id="A0A1B1U4N0"/>
<dbReference type="Pfam" id="PF13116">
    <property type="entry name" value="YhdP"/>
    <property type="match status" value="2"/>
</dbReference>
<feature type="domain" description="YhdP central" evidence="1">
    <location>
        <begin position="619"/>
        <end position="850"/>
    </location>
</feature>
<reference evidence="3" key="1">
    <citation type="submission" date="2016-07" db="EMBL/GenBank/DDBJ databases">
        <authorList>
            <person name="Florea S."/>
            <person name="Webb J.S."/>
            <person name="Jaromczyk J."/>
            <person name="Schardl C.L."/>
        </authorList>
    </citation>
    <scope>NUCLEOTIDE SEQUENCE [LARGE SCALE GENOMIC DNA]</scope>
    <source>
        <strain evidence="3">MIT 01-6242</strain>
    </source>
</reference>
<keyword evidence="3" id="KW-1185">Reference proteome</keyword>
<protein>
    <recommendedName>
        <fullName evidence="1">YhdP central domain-containing protein</fullName>
    </recommendedName>
</protein>
<evidence type="ECO:0000313" key="2">
    <source>
        <dbReference type="EMBL" id="ANV97754.1"/>
    </source>
</evidence>
<name>A0A1B1U4N0_9HELI</name>
<dbReference type="STRING" id="222136.BBW65_02580"/>
<gene>
    <name evidence="2" type="ORF">BBW65_02580</name>
</gene>
<evidence type="ECO:0000259" key="1">
    <source>
        <dbReference type="Pfam" id="PF13116"/>
    </source>
</evidence>
<organism evidence="2 3">
    <name type="scientific">Helicobacter enhydrae</name>
    <dbReference type="NCBI Taxonomy" id="222136"/>
    <lineage>
        <taxon>Bacteria</taxon>
        <taxon>Pseudomonadati</taxon>
        <taxon>Campylobacterota</taxon>
        <taxon>Epsilonproteobacteria</taxon>
        <taxon>Campylobacterales</taxon>
        <taxon>Helicobacteraceae</taxon>
        <taxon>Helicobacter</taxon>
    </lineage>
</organism>
<dbReference type="Proteomes" id="UP000092884">
    <property type="component" value="Chromosome"/>
</dbReference>
<dbReference type="EMBL" id="CP016503">
    <property type="protein sequence ID" value="ANV97754.1"/>
    <property type="molecule type" value="Genomic_DNA"/>
</dbReference>
<proteinExistence type="predicted"/>
<accession>A0A1B1U4N0</accession>
<sequence>MSVLGGFIAIALLYFFFLLSSGIHLRHFQIYNTTLNGLYLKLDNKLVLTLDELVLTSDQSESSTLNPQDAFGWFQNSLIAMSYFQKIQIKKIIFPNKEQASILYDGKQYELIFPSLKAHFEITQKQDDLLLEVEKLDFEQMQIALKGSLNFSPHKKQLVFNLIANTYRENINESEKAIIKGDSNLKKLNVQIYTTPIKNLKAFQKEIAQLPTLDDWLMQKASFDSIRITNLYFTTTLDERFTKNLLKSLYAEVQVSNVNLKLQEALEPIQTPLLTMRYKSNKLGFELENPTYADISLQGSKVEILDLDSNPKTIVSLRSTNAVLDERMHQLLQAYDVDFDINQSSSLLDLKLQLAFSTNQDDTTRFEALGEITSQNAQLDIFGMPLFAKTLKTQLDITPEEQKIYITESEVALENPKLSGLIDCQIDLNTQQLTGEITPQLLDISFGDTPITQILKIQNATQPFDVQLDFADQTTLTIPEFETQIIFDTNKQINLENLSKLYPFSPMLQHLAIQAGSANLQTKDFEHFIIQTRLKQLTYPIFDSHWNPITELEATIKIDPHNFSLATTDNHLQIDFQDQFLKVLLKNYYFTTSAIQDNKVPILAFLAKNQEQEETTEAQQQHSDTPTLKVYFESQNSKIKYKQVIVPSDEIVINYKNGKIKGDLMYKNGIANLDFYDDIIKFKANNFSPSFVNTLFGKDIVEGGLFGIKGIYKNKVLRAEVEIQNTIFKNFATLQNVLGLIDTIPSLIVFKKPGLGANGYQIEQGRIRINLNDEYLALKKIDLVGNSIDVSGGGIITLATQEMDIALTISTIKSLSEVLSKIPIVGYLLLGKEGKISTGVILKGTLEKPKSEVTIAEDIISAPFKIIERIFTSD</sequence>
<evidence type="ECO:0000313" key="3">
    <source>
        <dbReference type="Proteomes" id="UP000092884"/>
    </source>
</evidence>
<dbReference type="KEGG" id="het:BBW65_02580"/>
<feature type="domain" description="YhdP central" evidence="1">
    <location>
        <begin position="213"/>
        <end position="470"/>
    </location>
</feature>
<dbReference type="InterPro" id="IPR025263">
    <property type="entry name" value="YhdP_central"/>
</dbReference>